<name>E2Q0H1_STRCL</name>
<feature type="region of interest" description="Disordered" evidence="7">
    <location>
        <begin position="266"/>
        <end position="408"/>
    </location>
</feature>
<keyword evidence="5" id="KW-0804">Transcription</keyword>
<dbReference type="SUPFAM" id="SSF46894">
    <property type="entry name" value="C-terminal effector domain of the bipartite response regulators"/>
    <property type="match status" value="1"/>
</dbReference>
<dbReference type="GO" id="GO:0043531">
    <property type="term" value="F:ADP binding"/>
    <property type="evidence" value="ECO:0007669"/>
    <property type="project" value="InterPro"/>
</dbReference>
<evidence type="ECO:0000313" key="9">
    <source>
        <dbReference type="EMBL" id="EFG10514.1"/>
    </source>
</evidence>
<dbReference type="InterPro" id="IPR002182">
    <property type="entry name" value="NB-ARC"/>
</dbReference>
<evidence type="ECO:0000256" key="4">
    <source>
        <dbReference type="ARBA" id="ARBA00023125"/>
    </source>
</evidence>
<dbReference type="Pfam" id="PF00486">
    <property type="entry name" value="Trans_reg_C"/>
    <property type="match status" value="1"/>
</dbReference>
<dbReference type="InterPro" id="IPR005158">
    <property type="entry name" value="BTAD"/>
</dbReference>
<dbReference type="Pfam" id="PF00931">
    <property type="entry name" value="NB-ARC"/>
    <property type="match status" value="1"/>
</dbReference>
<dbReference type="SUPFAM" id="SSF52540">
    <property type="entry name" value="P-loop containing nucleoside triphosphate hydrolases"/>
    <property type="match status" value="1"/>
</dbReference>
<dbReference type="EMBL" id="CM000913">
    <property type="protein sequence ID" value="EFG10514.1"/>
    <property type="molecule type" value="Genomic_DNA"/>
</dbReference>
<dbReference type="GO" id="GO:0000160">
    <property type="term" value="P:phosphorelay signal transduction system"/>
    <property type="evidence" value="ECO:0007669"/>
    <property type="project" value="UniProtKB-KW"/>
</dbReference>
<dbReference type="Pfam" id="PF03704">
    <property type="entry name" value="BTAD"/>
    <property type="match status" value="1"/>
</dbReference>
<comment type="similarity">
    <text evidence="1">Belongs to the AfsR/DnrI/RedD regulatory family.</text>
</comment>
<feature type="compositionally biased region" description="Low complexity" evidence="7">
    <location>
        <begin position="373"/>
        <end position="408"/>
    </location>
</feature>
<evidence type="ECO:0000313" key="10">
    <source>
        <dbReference type="Proteomes" id="UP000002357"/>
    </source>
</evidence>
<evidence type="ECO:0000256" key="1">
    <source>
        <dbReference type="ARBA" id="ARBA00005820"/>
    </source>
</evidence>
<dbReference type="InterPro" id="IPR019734">
    <property type="entry name" value="TPR_rpt"/>
</dbReference>
<dbReference type="eggNOG" id="COG3629">
    <property type="taxonomic scope" value="Bacteria"/>
</dbReference>
<dbReference type="Gene3D" id="3.40.50.300">
    <property type="entry name" value="P-loop containing nucleotide triphosphate hydrolases"/>
    <property type="match status" value="1"/>
</dbReference>
<dbReference type="CDD" id="cd15831">
    <property type="entry name" value="BTAD"/>
    <property type="match status" value="1"/>
</dbReference>
<dbReference type="SMART" id="SM00028">
    <property type="entry name" value="TPR"/>
    <property type="match status" value="5"/>
</dbReference>
<evidence type="ECO:0000256" key="2">
    <source>
        <dbReference type="ARBA" id="ARBA00023012"/>
    </source>
</evidence>
<dbReference type="SMART" id="SM00862">
    <property type="entry name" value="Trans_reg_C"/>
    <property type="match status" value="1"/>
</dbReference>
<dbReference type="PRINTS" id="PR00364">
    <property type="entry name" value="DISEASERSIST"/>
</dbReference>
<dbReference type="InterPro" id="IPR011990">
    <property type="entry name" value="TPR-like_helical_dom_sf"/>
</dbReference>
<gene>
    <name evidence="9" type="ORF">SCLAV_5447</name>
</gene>
<evidence type="ECO:0000256" key="5">
    <source>
        <dbReference type="ARBA" id="ARBA00023163"/>
    </source>
</evidence>
<dbReference type="PROSITE" id="PS51755">
    <property type="entry name" value="OMPR_PHOB"/>
    <property type="match status" value="1"/>
</dbReference>
<sequence>MNESGLFAFTLLGTVRGWRDGAELALAGPQQRTALAMLLLTGGQPVSVDELIDGLWGEECPKAGPTTVRTYVSRLRTVLEPGHRAAGGPSLLVSVGSSYALRLPGGGRALDVTLAEEEAEAAAEARRAGTPERAQALLRRAADRWQGPPLTGLSGPFAQTWRERLTQRYLTVLESRVELDLELGDAKTAVTDLALRIGEHPLRESLRLLLMRALYQCGRQAEALEVYRDARAVLSRELGIDPDPRLSELYERILRSDPELLPARSAAPVHGAAGGRTASGGPPAPGGVPDRARGRQGGPGPGRITDPAPPGTADSAPDGGASGDPDSTTPGRPHGGPRGGVVPPVGNAGFPGPAHAAPADPEAIGATGVTGLPGVTGSPAAPGAPGTAVGTGTPLGAAAPPGTGTPVPAQLPADTADFTGREGLVAELAALLTAPCDPAVRICAISGIGGTGKTALAVHVAHLLRDRFPAGQLFVDLAGVTENPADPRAVLGQLLHALGVPEAGVPDELDARAALFRTMLSEQRMLVVLDNAAGAEQIRPLLPGYSGCAVVVTSRARLTAIPAHAVELEPFRPDEALELLASVIGRSRVAAEPEAARDLVATCGHLPLAVRVVACRMLARPGAAVADSLRRLSDERRRLDQLRTGDLDVVACFRLGYDQLAPEPARAFRLLSLPESKTVSLPMAAALLGTDEFEAEEILDELLHTGLLHSSRLGRYRYHDLLRLFARRVSADTDPEEEVTAALARVLAALETTAHHAYRVVRPGHRIAGLLDGTDERGTVFADHHAVHDWFDQERDAVLPVLSQAVRRGPALAARAAAVLLGLDPLLERAYAWREVVDLCRDAAGGAGAIGRFDAEAAALYMLSGALWQISRPDEAVAHVERAILLCRRDDNRVLLAEVLGLRGLIAASLDGHDHRIVALQRDARQAQRSADNPSGEANVLGSLAFTHMAIGQPEEAIRAAATGLALYRGLGDRMGEAQLLVNLGTGHQQLGNTDTAMECFTASLTLCRELGLRFVEPHLLHRIAEIRLARGDAATAVAVADEARLLCRELGLARIEARALTALGRALAALGRYRPAGERLREAVQLCHRHGLPGAEEAEEALAALPGTPANVVALEAERRLRKKNLRRVGTE</sequence>
<dbReference type="Gene3D" id="1.10.10.10">
    <property type="entry name" value="Winged helix-like DNA-binding domain superfamily/Winged helix DNA-binding domain"/>
    <property type="match status" value="1"/>
</dbReference>
<evidence type="ECO:0000259" key="8">
    <source>
        <dbReference type="PROSITE" id="PS51755"/>
    </source>
</evidence>
<dbReference type="GO" id="GO:0003677">
    <property type="term" value="F:DNA binding"/>
    <property type="evidence" value="ECO:0007669"/>
    <property type="project" value="UniProtKB-UniRule"/>
</dbReference>
<feature type="DNA-binding region" description="OmpR/PhoB-type" evidence="6">
    <location>
        <begin position="1"/>
        <end position="103"/>
    </location>
</feature>
<dbReference type="GO" id="GO:0006355">
    <property type="term" value="P:regulation of DNA-templated transcription"/>
    <property type="evidence" value="ECO:0007669"/>
    <property type="project" value="InterPro"/>
</dbReference>
<dbReference type="SUPFAM" id="SSF48452">
    <property type="entry name" value="TPR-like"/>
    <property type="match status" value="3"/>
</dbReference>
<accession>E2Q0H1</accession>
<evidence type="ECO:0000256" key="3">
    <source>
        <dbReference type="ARBA" id="ARBA00023015"/>
    </source>
</evidence>
<dbReference type="InterPro" id="IPR001867">
    <property type="entry name" value="OmpR/PhoB-type_DNA-bd"/>
</dbReference>
<proteinExistence type="inferred from homology"/>
<organism evidence="9 10">
    <name type="scientific">Streptomyces clavuligerus</name>
    <dbReference type="NCBI Taxonomy" id="1901"/>
    <lineage>
        <taxon>Bacteria</taxon>
        <taxon>Bacillati</taxon>
        <taxon>Actinomycetota</taxon>
        <taxon>Actinomycetes</taxon>
        <taxon>Kitasatosporales</taxon>
        <taxon>Streptomycetaceae</taxon>
        <taxon>Streptomyces</taxon>
    </lineage>
</organism>
<dbReference type="STRING" id="1901.BB341_01300"/>
<dbReference type="Proteomes" id="UP000002357">
    <property type="component" value="Chromosome"/>
</dbReference>
<dbReference type="InterPro" id="IPR027417">
    <property type="entry name" value="P-loop_NTPase"/>
</dbReference>
<dbReference type="Gene3D" id="1.25.40.10">
    <property type="entry name" value="Tetratricopeptide repeat domain"/>
    <property type="match status" value="2"/>
</dbReference>
<feature type="compositionally biased region" description="Low complexity" evidence="7">
    <location>
        <begin position="340"/>
        <end position="366"/>
    </location>
</feature>
<keyword evidence="2" id="KW-0902">Two-component regulatory system</keyword>
<protein>
    <submittedName>
        <fullName evidence="9">Transcriptional regulator</fullName>
    </submittedName>
</protein>
<dbReference type="InterPro" id="IPR016032">
    <property type="entry name" value="Sig_transdc_resp-reg_C-effctor"/>
</dbReference>
<dbReference type="PANTHER" id="PTHR35807">
    <property type="entry name" value="TRANSCRIPTIONAL REGULATOR REDD-RELATED"/>
    <property type="match status" value="1"/>
</dbReference>
<dbReference type="SMART" id="SM01043">
    <property type="entry name" value="BTAD"/>
    <property type="match status" value="1"/>
</dbReference>
<dbReference type="Pfam" id="PF13424">
    <property type="entry name" value="TPR_12"/>
    <property type="match status" value="1"/>
</dbReference>
<evidence type="ECO:0000256" key="6">
    <source>
        <dbReference type="PROSITE-ProRule" id="PRU01091"/>
    </source>
</evidence>
<dbReference type="PANTHER" id="PTHR35807:SF1">
    <property type="entry name" value="TRANSCRIPTIONAL REGULATOR REDD"/>
    <property type="match status" value="1"/>
</dbReference>
<evidence type="ECO:0000256" key="7">
    <source>
        <dbReference type="SAM" id="MobiDB-lite"/>
    </source>
</evidence>
<dbReference type="RefSeq" id="WP_003962647.1">
    <property type="nucleotide sequence ID" value="NZ_CM000913.1"/>
</dbReference>
<keyword evidence="3" id="KW-0805">Transcription regulation</keyword>
<dbReference type="eggNOG" id="COG3903">
    <property type="taxonomic scope" value="Bacteria"/>
</dbReference>
<dbReference type="InterPro" id="IPR051677">
    <property type="entry name" value="AfsR-DnrI-RedD_regulator"/>
</dbReference>
<dbReference type="OrthoDB" id="581105at2"/>
<dbReference type="AlphaFoldDB" id="E2Q0H1"/>
<reference evidence="9 10" key="1">
    <citation type="journal article" date="2010" name="Genome Biol. Evol.">
        <title>The sequence of a 1.8-mb bacterial linear plasmid reveals a rich evolutionary reservoir of secondary metabolic pathways.</title>
        <authorList>
            <person name="Medema M.H."/>
            <person name="Trefzer A."/>
            <person name="Kovalchuk A."/>
            <person name="van den Berg M."/>
            <person name="Mueller U."/>
            <person name="Heijne W."/>
            <person name="Wu L."/>
            <person name="Alam M.T."/>
            <person name="Ronning C.M."/>
            <person name="Nierman W.C."/>
            <person name="Bovenberg R.A.L."/>
            <person name="Breitling R."/>
            <person name="Takano E."/>
        </authorList>
    </citation>
    <scope>NUCLEOTIDE SEQUENCE [LARGE SCALE GENOMIC DNA]</scope>
    <source>
        <strain evidence="10">ATCC 27064 / DSM 738 / JCM 4710 / NBRC 13307 / NCIMB 12785 / NRRL 3585 / VKM Ac-602</strain>
    </source>
</reference>
<feature type="domain" description="OmpR/PhoB-type" evidence="8">
    <location>
        <begin position="1"/>
        <end position="103"/>
    </location>
</feature>
<keyword evidence="10" id="KW-1185">Reference proteome</keyword>
<keyword evidence="4 6" id="KW-0238">DNA-binding</keyword>
<dbReference type="InterPro" id="IPR036388">
    <property type="entry name" value="WH-like_DNA-bd_sf"/>
</dbReference>
<dbReference type="GeneID" id="93728157"/>
<dbReference type="KEGG" id="sclf:BB341_01300"/>